<dbReference type="AlphaFoldDB" id="A0AAU7DTC0"/>
<dbReference type="InterPro" id="IPR006140">
    <property type="entry name" value="D-isomer_DH_NAD-bd"/>
</dbReference>
<dbReference type="InterPro" id="IPR036291">
    <property type="entry name" value="NAD(P)-bd_dom_sf"/>
</dbReference>
<keyword evidence="2" id="KW-0520">NAD</keyword>
<accession>A0AAU7DTC0</accession>
<dbReference type="PANTHER" id="PTHR43333">
    <property type="entry name" value="2-HACID_DH_C DOMAIN-CONTAINING PROTEIN"/>
    <property type="match status" value="1"/>
</dbReference>
<reference evidence="4" key="1">
    <citation type="submission" date="2024-02" db="EMBL/GenBank/DDBJ databases">
        <title>Tomenella chthoni gen. nov. sp. nov., a member of the family Jonesiaceae isolated from bat guano.</title>
        <authorList>
            <person name="Miller S.L."/>
            <person name="King J."/>
            <person name="Sankaranarayanan K."/>
            <person name="Lawson P.A."/>
        </authorList>
    </citation>
    <scope>NUCLEOTIDE SEQUENCE</scope>
    <source>
        <strain evidence="4">BS-20</strain>
    </source>
</reference>
<dbReference type="SUPFAM" id="SSF51735">
    <property type="entry name" value="NAD(P)-binding Rossmann-fold domains"/>
    <property type="match status" value="1"/>
</dbReference>
<dbReference type="PANTHER" id="PTHR43333:SF1">
    <property type="entry name" value="D-ISOMER SPECIFIC 2-HYDROXYACID DEHYDROGENASE NAD-BINDING DOMAIN-CONTAINING PROTEIN"/>
    <property type="match status" value="1"/>
</dbReference>
<feature type="domain" description="D-isomer specific 2-hydroxyacid dehydrogenase NAD-binding" evidence="3">
    <location>
        <begin position="100"/>
        <end position="290"/>
    </location>
</feature>
<keyword evidence="1" id="KW-0560">Oxidoreductase</keyword>
<dbReference type="Pfam" id="PF02826">
    <property type="entry name" value="2-Hacid_dh_C"/>
    <property type="match status" value="1"/>
</dbReference>
<dbReference type="GO" id="GO:0051287">
    <property type="term" value="F:NAD binding"/>
    <property type="evidence" value="ECO:0007669"/>
    <property type="project" value="InterPro"/>
</dbReference>
<evidence type="ECO:0000259" key="3">
    <source>
        <dbReference type="Pfam" id="PF02826"/>
    </source>
</evidence>
<dbReference type="Gene3D" id="3.40.50.720">
    <property type="entry name" value="NAD(P)-binding Rossmann-like Domain"/>
    <property type="match status" value="2"/>
</dbReference>
<evidence type="ECO:0000256" key="2">
    <source>
        <dbReference type="ARBA" id="ARBA00023027"/>
    </source>
</evidence>
<proteinExistence type="predicted"/>
<dbReference type="EMBL" id="CP146203">
    <property type="protein sequence ID" value="XBH20493.1"/>
    <property type="molecule type" value="Genomic_DNA"/>
</dbReference>
<gene>
    <name evidence="4" type="ORF">V5R04_09580</name>
</gene>
<organism evidence="4">
    <name type="scientific">Jonesiaceae bacterium BS-20</name>
    <dbReference type="NCBI Taxonomy" id="3120821"/>
    <lineage>
        <taxon>Bacteria</taxon>
        <taxon>Bacillati</taxon>
        <taxon>Actinomycetota</taxon>
        <taxon>Actinomycetes</taxon>
        <taxon>Micrococcales</taxon>
        <taxon>Jonesiaceae</taxon>
    </lineage>
</organism>
<sequence length="321" mass="33467">MKILIPNTIPIELDPVAGVTAVVYSPYEELPSEHFDAQALVVWGGGHKFLSHLAQNLSQLQWIGALSAGIDNIERAGFASGVVVTNASGLHDRPVAEHTMALILAATRRLDLMHNAQLESRWAKELGGSQPVGIQNPGAGTFPGLASLHGARISIWGFGSIGQTLAPLLTTFGAKVTGVARSAGTRAGIPVITQDQAIADLANTDMIVNILPGSPQTKHLINADVLAALPQHAWIINVGRGISIDEDALNQALRAGDIGGAALDVFDREPLPADSPLWTAPNIIITPHAAGGRPEGVSGLLNKNIGAFLAGTELTNVVTVL</sequence>
<dbReference type="GO" id="GO:0016616">
    <property type="term" value="F:oxidoreductase activity, acting on the CH-OH group of donors, NAD or NADP as acceptor"/>
    <property type="evidence" value="ECO:0007669"/>
    <property type="project" value="InterPro"/>
</dbReference>
<name>A0AAU7DTC0_9MICO</name>
<protein>
    <submittedName>
        <fullName evidence="4">NAD(P)-dependent oxidoreductase</fullName>
    </submittedName>
</protein>
<dbReference type="SUPFAM" id="SSF52283">
    <property type="entry name" value="Formate/glycerate dehydrogenase catalytic domain-like"/>
    <property type="match status" value="1"/>
</dbReference>
<evidence type="ECO:0000313" key="4">
    <source>
        <dbReference type="EMBL" id="XBH20493.1"/>
    </source>
</evidence>
<evidence type="ECO:0000256" key="1">
    <source>
        <dbReference type="ARBA" id="ARBA00023002"/>
    </source>
</evidence>